<evidence type="ECO:0000313" key="1">
    <source>
        <dbReference type="EMBL" id="GAG53347.1"/>
    </source>
</evidence>
<organism evidence="1">
    <name type="scientific">marine sediment metagenome</name>
    <dbReference type="NCBI Taxonomy" id="412755"/>
    <lineage>
        <taxon>unclassified sequences</taxon>
        <taxon>metagenomes</taxon>
        <taxon>ecological metagenomes</taxon>
    </lineage>
</organism>
<comment type="caution">
    <text evidence="1">The sequence shown here is derived from an EMBL/GenBank/DDBJ whole genome shotgun (WGS) entry which is preliminary data.</text>
</comment>
<reference evidence="1" key="1">
    <citation type="journal article" date="2014" name="Front. Microbiol.">
        <title>High frequency of phylogenetically diverse reductive dehalogenase-homologous genes in deep subseafloor sedimentary metagenomes.</title>
        <authorList>
            <person name="Kawai M."/>
            <person name="Futagami T."/>
            <person name="Toyoda A."/>
            <person name="Takaki Y."/>
            <person name="Nishi S."/>
            <person name="Hori S."/>
            <person name="Arai W."/>
            <person name="Tsubouchi T."/>
            <person name="Morono Y."/>
            <person name="Uchiyama I."/>
            <person name="Ito T."/>
            <person name="Fujiyama A."/>
            <person name="Inagaki F."/>
            <person name="Takami H."/>
        </authorList>
    </citation>
    <scope>NUCLEOTIDE SEQUENCE</scope>
    <source>
        <strain evidence="1">Expedition CK06-06</strain>
    </source>
</reference>
<dbReference type="EMBL" id="BARS01051139">
    <property type="protein sequence ID" value="GAG53347.1"/>
    <property type="molecule type" value="Genomic_DNA"/>
</dbReference>
<sequence>MGVDIYLEPAFSRNREAHEPEFDRAVARRDALDSCGHRGPQVGCARCAAEDEVGRAWEAMYPDRYYIRSSYNPTSLFGWI</sequence>
<protein>
    <submittedName>
        <fullName evidence="1">Uncharacterized protein</fullName>
    </submittedName>
</protein>
<name>X0Z4K0_9ZZZZ</name>
<dbReference type="AlphaFoldDB" id="X0Z4K0"/>
<proteinExistence type="predicted"/>
<accession>X0Z4K0</accession>
<feature type="non-terminal residue" evidence="1">
    <location>
        <position position="80"/>
    </location>
</feature>
<gene>
    <name evidence="1" type="ORF">S01H1_76223</name>
</gene>